<name>A0A857MPG3_9BACT</name>
<evidence type="ECO:0000256" key="5">
    <source>
        <dbReference type="ARBA" id="ARBA00022679"/>
    </source>
</evidence>
<gene>
    <name evidence="11" type="ORF">GII36_03910</name>
</gene>
<keyword evidence="4" id="KW-0285">Flavoprotein</keyword>
<dbReference type="Pfam" id="PF02424">
    <property type="entry name" value="ApbE"/>
    <property type="match status" value="1"/>
</dbReference>
<comment type="catalytic activity">
    <reaction evidence="10">
        <text>L-threonyl-[protein] + FAD = FMN-L-threonyl-[protein] + AMP + H(+)</text>
        <dbReference type="Rhea" id="RHEA:36847"/>
        <dbReference type="Rhea" id="RHEA-COMP:11060"/>
        <dbReference type="Rhea" id="RHEA-COMP:11061"/>
        <dbReference type="ChEBI" id="CHEBI:15378"/>
        <dbReference type="ChEBI" id="CHEBI:30013"/>
        <dbReference type="ChEBI" id="CHEBI:57692"/>
        <dbReference type="ChEBI" id="CHEBI:74257"/>
        <dbReference type="ChEBI" id="CHEBI:456215"/>
        <dbReference type="EC" id="2.7.1.180"/>
    </reaction>
</comment>
<proteinExistence type="predicted"/>
<evidence type="ECO:0000313" key="12">
    <source>
        <dbReference type="Proteomes" id="UP001059824"/>
    </source>
</evidence>
<evidence type="ECO:0000256" key="9">
    <source>
        <dbReference type="ARBA" id="ARBA00031306"/>
    </source>
</evidence>
<evidence type="ECO:0000256" key="8">
    <source>
        <dbReference type="ARBA" id="ARBA00022842"/>
    </source>
</evidence>
<keyword evidence="8" id="KW-0460">Magnesium</keyword>
<dbReference type="AlphaFoldDB" id="A0A857MPG3"/>
<evidence type="ECO:0000256" key="2">
    <source>
        <dbReference type="ARBA" id="ARBA00011955"/>
    </source>
</evidence>
<dbReference type="GO" id="GO:0016740">
    <property type="term" value="F:transferase activity"/>
    <property type="evidence" value="ECO:0007669"/>
    <property type="project" value="UniProtKB-KW"/>
</dbReference>
<dbReference type="EC" id="2.7.1.180" evidence="2"/>
<keyword evidence="5 11" id="KW-0808">Transferase</keyword>
<accession>A0A857MPG3</accession>
<sequence>MSSMCLVSLVHRSLLQDSTMHSIPSSSRLRHRLSFEAIGTRWHIDTPTHIPAGAAADIYAAIQAFDQKWSRFRSDSQVSALRLTVGTLALDADEYAMWQLYRQVYDATDSAVSPLVAAALEASGYDAAYSLTRTAEATAAPDWDDALSLGHNSLTVHQPTLLDIGAAGKGLLVDRVASLLSNTIDTYTIDAGGDIYVAGHSERIALEHPDNASFAIGVAHVADSALCGSAPNRRTWADTHHIIDARSGVSTTHIAATWTLAATAMAADLATTTLFFLPPESTQQLIPCQPVVMNTNGQLRYTTNKDMEIYA</sequence>
<dbReference type="Proteomes" id="UP001059824">
    <property type="component" value="Chromosome"/>
</dbReference>
<evidence type="ECO:0000256" key="1">
    <source>
        <dbReference type="ARBA" id="ARBA00001946"/>
    </source>
</evidence>
<dbReference type="PANTHER" id="PTHR30040:SF2">
    <property type="entry name" value="FAD:PROTEIN FMN TRANSFERASE"/>
    <property type="match status" value="1"/>
</dbReference>
<dbReference type="PANTHER" id="PTHR30040">
    <property type="entry name" value="THIAMINE BIOSYNTHESIS LIPOPROTEIN APBE"/>
    <property type="match status" value="1"/>
</dbReference>
<protein>
    <recommendedName>
        <fullName evidence="3">FAD:protein FMN transferase</fullName>
        <ecNumber evidence="2">2.7.1.180</ecNumber>
    </recommendedName>
    <alternativeName>
        <fullName evidence="9">Flavin transferase</fullName>
    </alternativeName>
</protein>
<evidence type="ECO:0000256" key="10">
    <source>
        <dbReference type="ARBA" id="ARBA00048540"/>
    </source>
</evidence>
<keyword evidence="6" id="KW-0479">Metal-binding</keyword>
<evidence type="ECO:0000256" key="4">
    <source>
        <dbReference type="ARBA" id="ARBA00022630"/>
    </source>
</evidence>
<keyword evidence="7" id="KW-0274">FAD</keyword>
<dbReference type="GO" id="GO:0046872">
    <property type="term" value="F:metal ion binding"/>
    <property type="evidence" value="ECO:0007669"/>
    <property type="project" value="UniProtKB-KW"/>
</dbReference>
<dbReference type="Gene3D" id="3.10.520.10">
    <property type="entry name" value="ApbE-like domains"/>
    <property type="match status" value="1"/>
</dbReference>
<evidence type="ECO:0000313" key="11">
    <source>
        <dbReference type="EMBL" id="QHN42981.1"/>
    </source>
</evidence>
<comment type="cofactor">
    <cofactor evidence="1">
        <name>Mg(2+)</name>
        <dbReference type="ChEBI" id="CHEBI:18420"/>
    </cofactor>
</comment>
<organism evidence="11 12">
    <name type="scientific">Candidatus Mycosynbacter amalyticus</name>
    <dbReference type="NCBI Taxonomy" id="2665156"/>
    <lineage>
        <taxon>Bacteria</taxon>
        <taxon>Candidatus Saccharimonadota</taxon>
        <taxon>Candidatus Saccharimonadota incertae sedis</taxon>
        <taxon>Candidatus Mycosynbacter</taxon>
    </lineage>
</organism>
<keyword evidence="12" id="KW-1185">Reference proteome</keyword>
<reference evidence="11" key="1">
    <citation type="journal article" date="2021" name="Nat. Microbiol.">
        <title>Cocultivation of an ultrasmall environmental parasitic bacterium with lytic ability against bacteria associated with wastewater foams.</title>
        <authorList>
            <person name="Batinovic S."/>
            <person name="Rose J.J.A."/>
            <person name="Ratcliffe J."/>
            <person name="Seviour R.J."/>
            <person name="Petrovski S."/>
        </authorList>
    </citation>
    <scope>NUCLEOTIDE SEQUENCE</scope>
    <source>
        <strain evidence="11">JR1</strain>
    </source>
</reference>
<dbReference type="SUPFAM" id="SSF143631">
    <property type="entry name" value="ApbE-like"/>
    <property type="match status" value="1"/>
</dbReference>
<evidence type="ECO:0000256" key="6">
    <source>
        <dbReference type="ARBA" id="ARBA00022723"/>
    </source>
</evidence>
<dbReference type="InterPro" id="IPR024932">
    <property type="entry name" value="ApbE"/>
</dbReference>
<dbReference type="EMBL" id="CP045921">
    <property type="protein sequence ID" value="QHN42981.1"/>
    <property type="molecule type" value="Genomic_DNA"/>
</dbReference>
<dbReference type="InterPro" id="IPR003374">
    <property type="entry name" value="ApbE-like_sf"/>
</dbReference>
<evidence type="ECO:0000256" key="3">
    <source>
        <dbReference type="ARBA" id="ARBA00016337"/>
    </source>
</evidence>
<evidence type="ECO:0000256" key="7">
    <source>
        <dbReference type="ARBA" id="ARBA00022827"/>
    </source>
</evidence>
<dbReference type="KEGG" id="mama:GII36_03910"/>